<dbReference type="AlphaFoldDB" id="A0AAV4LW94"/>
<evidence type="ECO:0000313" key="3">
    <source>
        <dbReference type="Proteomes" id="UP001497744"/>
    </source>
</evidence>
<dbReference type="GeneID" id="94195919"/>
<dbReference type="Proteomes" id="UP001497744">
    <property type="component" value="Unassembled WGS sequence"/>
</dbReference>
<accession>A0AAV4LW94</accession>
<comment type="caution">
    <text evidence="2">The sequence shown here is derived from an EMBL/GenBank/DDBJ whole genome shotgun (WGS) entry which is preliminary data.</text>
</comment>
<reference evidence="2 3" key="1">
    <citation type="submission" date="2021-06" db="EMBL/GenBank/DDBJ databases">
        <title>Genome sequence of Babesia caballi.</title>
        <authorList>
            <person name="Yamagishi J."/>
            <person name="Kidaka T."/>
            <person name="Ochi A."/>
        </authorList>
    </citation>
    <scope>NUCLEOTIDE SEQUENCE [LARGE SCALE GENOMIC DNA]</scope>
    <source>
        <strain evidence="2">USDA-D6B2</strain>
    </source>
</reference>
<dbReference type="EMBL" id="BPLF01000003">
    <property type="protein sequence ID" value="GIX64438.1"/>
    <property type="molecule type" value="Genomic_DNA"/>
</dbReference>
<evidence type="ECO:0000313" key="2">
    <source>
        <dbReference type="EMBL" id="GIX64438.1"/>
    </source>
</evidence>
<gene>
    <name evidence="2" type="ORF">BcabD6B2_38730</name>
</gene>
<evidence type="ECO:0000256" key="1">
    <source>
        <dbReference type="SAM" id="MobiDB-lite"/>
    </source>
</evidence>
<organism evidence="2 3">
    <name type="scientific">Babesia caballi</name>
    <dbReference type="NCBI Taxonomy" id="5871"/>
    <lineage>
        <taxon>Eukaryota</taxon>
        <taxon>Sar</taxon>
        <taxon>Alveolata</taxon>
        <taxon>Apicomplexa</taxon>
        <taxon>Aconoidasida</taxon>
        <taxon>Piroplasmida</taxon>
        <taxon>Babesiidae</taxon>
        <taxon>Babesia</taxon>
    </lineage>
</organism>
<keyword evidence="3" id="KW-1185">Reference proteome</keyword>
<sequence length="656" mass="73660">MNVLFRDTANRQLLREGHGLRRHHVADAGIAAVPQRNLHDLRLEQEDAVPISPALDAGCPDAEVDAVAGVELGVVYNGTVLDEVVGTRVARGGEVHFEAPQLLRSRLGAHLELEAERGARSPALISYFHRRKNGVLVDQHLAQDGDELRRVRLDLLDRQRLAVVEAHAVPYVVRVREGDENDRGHEVGVQVAESHRDGREQRSPGDHDGLRRDAPQERHGDDGEQPRGDREQAREHREHAVLPLYVVFELFARRVEVLQRLVHHRNVDLPVPREVEQTHDGVALLGDEERTHLLGGQESGVVVLSTVELVVGSDDVGGVLGLPPLPLRHIHETAPELLQVQNRYGAVVLAPALEGRGTQPCRGFRHLCPLRYNVRLALHHSVGGRGLERYVVGFAPRPFGTATVVRWFDIRNEHCGPACGDGAVAADGGRRRAARHLVVQNAVTRRGIQTAVRCKRTQLRERREHLLEQQRRAGRNHVVSLQRDVLVQQRHHRRHPNDVVDEQPVGKRRGRRLLNHDVGALRRHAEVLLGAEVLHVLRVVGPAEQLQRVLVLEFSGFQVGALDHGKYLVPVALTRERRLQFADELRLGHDQREPVDVELANVGVEFEVLFEHFVRVHEQVQLEGEGYDRERDAPDGEDDVHVYCARDPGQSVFPEY</sequence>
<feature type="region of interest" description="Disordered" evidence="1">
    <location>
        <begin position="189"/>
        <end position="235"/>
    </location>
</feature>
<feature type="compositionally biased region" description="Basic and acidic residues" evidence="1">
    <location>
        <begin position="193"/>
        <end position="235"/>
    </location>
</feature>
<dbReference type="RefSeq" id="XP_067716507.1">
    <property type="nucleotide sequence ID" value="XM_067860406.1"/>
</dbReference>
<proteinExistence type="predicted"/>
<name>A0AAV4LW94_BABCB</name>
<protein>
    <submittedName>
        <fullName evidence="2">ABC transporter permease</fullName>
    </submittedName>
</protein>